<dbReference type="Proteomes" id="UP000799118">
    <property type="component" value="Unassembled WGS sequence"/>
</dbReference>
<keyword evidence="2" id="KW-1185">Reference proteome</keyword>
<dbReference type="AlphaFoldDB" id="A0A6A4GRU6"/>
<proteinExistence type="predicted"/>
<protein>
    <submittedName>
        <fullName evidence="1">Uncharacterized protein</fullName>
    </submittedName>
</protein>
<name>A0A6A4GRU6_9AGAR</name>
<dbReference type="EMBL" id="ML769740">
    <property type="protein sequence ID" value="KAE9388509.1"/>
    <property type="molecule type" value="Genomic_DNA"/>
</dbReference>
<sequence length="184" mass="20249">MWERLAAIANRFQRNILIGTAVSEGVWLALFQHMEFIQLSPMLIHYLLADDMDAAISSDLIVHVAPILSMHLLSWPPSRSENGNLLLVPARNPLNLILATSSESGLTLAELAGLNDSAIKSFGMHLRKRAVCGVQESLLSDFPSIVALRQGLNLDLHDSFTLFSLNTSRRSWPPPGSPDLFTHG</sequence>
<evidence type="ECO:0000313" key="2">
    <source>
        <dbReference type="Proteomes" id="UP000799118"/>
    </source>
</evidence>
<evidence type="ECO:0000313" key="1">
    <source>
        <dbReference type="EMBL" id="KAE9388509.1"/>
    </source>
</evidence>
<gene>
    <name evidence="1" type="ORF">BT96DRAFT_947558</name>
</gene>
<reference evidence="1" key="1">
    <citation type="journal article" date="2019" name="Environ. Microbiol.">
        <title>Fungal ecological strategies reflected in gene transcription - a case study of two litter decomposers.</title>
        <authorList>
            <person name="Barbi F."/>
            <person name="Kohler A."/>
            <person name="Barry K."/>
            <person name="Baskaran P."/>
            <person name="Daum C."/>
            <person name="Fauchery L."/>
            <person name="Ihrmark K."/>
            <person name="Kuo A."/>
            <person name="LaButti K."/>
            <person name="Lipzen A."/>
            <person name="Morin E."/>
            <person name="Grigoriev I.V."/>
            <person name="Henrissat B."/>
            <person name="Lindahl B."/>
            <person name="Martin F."/>
        </authorList>
    </citation>
    <scope>NUCLEOTIDE SEQUENCE</scope>
    <source>
        <strain evidence="1">JB14</strain>
    </source>
</reference>
<organism evidence="1 2">
    <name type="scientific">Gymnopus androsaceus JB14</name>
    <dbReference type="NCBI Taxonomy" id="1447944"/>
    <lineage>
        <taxon>Eukaryota</taxon>
        <taxon>Fungi</taxon>
        <taxon>Dikarya</taxon>
        <taxon>Basidiomycota</taxon>
        <taxon>Agaricomycotina</taxon>
        <taxon>Agaricomycetes</taxon>
        <taxon>Agaricomycetidae</taxon>
        <taxon>Agaricales</taxon>
        <taxon>Marasmiineae</taxon>
        <taxon>Omphalotaceae</taxon>
        <taxon>Gymnopus</taxon>
    </lineage>
</organism>
<accession>A0A6A4GRU6</accession>